<evidence type="ECO:0000256" key="3">
    <source>
        <dbReference type="SAM" id="MobiDB-lite"/>
    </source>
</evidence>
<evidence type="ECO:0000256" key="2">
    <source>
        <dbReference type="ARBA" id="ARBA00023242"/>
    </source>
</evidence>
<dbReference type="PROSITE" id="PS50053">
    <property type="entry name" value="UBIQUITIN_2"/>
    <property type="match status" value="1"/>
</dbReference>
<dbReference type="GeneID" id="106818627"/>
<dbReference type="CDD" id="cd17078">
    <property type="entry name" value="Ubl_SLD1_NFATC2ip"/>
    <property type="match status" value="1"/>
</dbReference>
<dbReference type="RefSeq" id="XP_014678803.1">
    <property type="nucleotide sequence ID" value="XM_014823317.1"/>
</dbReference>
<dbReference type="Proteomes" id="UP000695022">
    <property type="component" value="Unplaced"/>
</dbReference>
<dbReference type="Gene3D" id="3.10.20.90">
    <property type="entry name" value="Phosphatidylinositol 3-kinase Catalytic Subunit, Chain A, domain 1"/>
    <property type="match status" value="2"/>
</dbReference>
<evidence type="ECO:0000313" key="5">
    <source>
        <dbReference type="Proteomes" id="UP000695022"/>
    </source>
</evidence>
<dbReference type="PANTHER" id="PTHR47187:SF1">
    <property type="entry name" value="NFATC2-INTERACTING PROTEIN"/>
    <property type="match status" value="1"/>
</dbReference>
<dbReference type="InterPro" id="IPR052324">
    <property type="entry name" value="NFATC2-Int_DNA_Repair"/>
</dbReference>
<keyword evidence="2" id="KW-0539">Nucleus</keyword>
<dbReference type="InterPro" id="IPR000626">
    <property type="entry name" value="Ubiquitin-like_dom"/>
</dbReference>
<accession>A0ABM1F2Y2</accession>
<proteinExistence type="predicted"/>
<evidence type="ECO:0000256" key="1">
    <source>
        <dbReference type="ARBA" id="ARBA00004123"/>
    </source>
</evidence>
<evidence type="ECO:0000313" key="6">
    <source>
        <dbReference type="RefSeq" id="XP_014678803.1"/>
    </source>
</evidence>
<protein>
    <submittedName>
        <fullName evidence="6">NFATC2-interacting protein-like isoform X2</fullName>
    </submittedName>
</protein>
<gene>
    <name evidence="6" type="primary">LOC106818627</name>
</gene>
<feature type="domain" description="Ubiquitin-like" evidence="4">
    <location>
        <begin position="245"/>
        <end position="322"/>
    </location>
</feature>
<dbReference type="CDD" id="cd01763">
    <property type="entry name" value="Ubl_SUMO_like"/>
    <property type="match status" value="1"/>
</dbReference>
<sequence>MEGLHTSDEPKSDTGVLSHVPARSKTRRGQHGVYQMTHDSPSALPHVYTGRVDNFKKKRAQVLLLEYEGDEYGVPEADSTWGKGQKCVHNRWVTHKRYKASSSSDDVEFASDTELTMTVEVDKATAGFVHGFLQPDISGNTSDIVEIVDDSKQDNIVVKVRVRSQMRRFEMKRNNSFYEIKKQIAGFEGVHESWILLTHQDITIPTHATPSTLKLSIADIIECLIADPCEETTSNEVVVPLNTRDQLTVKVQSNDKRGTTEFQICMWEPISKLMLDYAKSRGITLKWMRFEFDGEEMFGSETPNDLEMESGDCIDVVLKKFQ</sequence>
<reference evidence="6" key="1">
    <citation type="submission" date="2025-08" db="UniProtKB">
        <authorList>
            <consortium name="RefSeq"/>
        </authorList>
    </citation>
    <scope>IDENTIFICATION</scope>
</reference>
<feature type="compositionally biased region" description="Basic and acidic residues" evidence="3">
    <location>
        <begin position="1"/>
        <end position="12"/>
    </location>
</feature>
<comment type="subcellular location">
    <subcellularLocation>
        <location evidence="1">Nucleus</location>
    </subcellularLocation>
</comment>
<keyword evidence="5" id="KW-1185">Reference proteome</keyword>
<organism evidence="5 6">
    <name type="scientific">Priapulus caudatus</name>
    <name type="common">Priapulid worm</name>
    <dbReference type="NCBI Taxonomy" id="37621"/>
    <lineage>
        <taxon>Eukaryota</taxon>
        <taxon>Metazoa</taxon>
        <taxon>Ecdysozoa</taxon>
        <taxon>Scalidophora</taxon>
        <taxon>Priapulida</taxon>
        <taxon>Priapulimorpha</taxon>
        <taxon>Priapulimorphida</taxon>
        <taxon>Priapulidae</taxon>
        <taxon>Priapulus</taxon>
    </lineage>
</organism>
<dbReference type="InterPro" id="IPR022617">
    <property type="entry name" value="Rad60/SUMO-like_dom"/>
</dbReference>
<dbReference type="InterPro" id="IPR029071">
    <property type="entry name" value="Ubiquitin-like_domsf"/>
</dbReference>
<evidence type="ECO:0000259" key="4">
    <source>
        <dbReference type="PROSITE" id="PS50053"/>
    </source>
</evidence>
<dbReference type="Pfam" id="PF11976">
    <property type="entry name" value="Rad60-SLD"/>
    <property type="match status" value="1"/>
</dbReference>
<feature type="region of interest" description="Disordered" evidence="3">
    <location>
        <begin position="1"/>
        <end position="42"/>
    </location>
</feature>
<dbReference type="PANTHER" id="PTHR47187">
    <property type="entry name" value="NFATC2-INTERACTING PROTEIN"/>
    <property type="match status" value="1"/>
</dbReference>
<dbReference type="SUPFAM" id="SSF54236">
    <property type="entry name" value="Ubiquitin-like"/>
    <property type="match status" value="2"/>
</dbReference>
<name>A0ABM1F2Y2_PRICU</name>